<reference evidence="9" key="1">
    <citation type="journal article" date="2014" name="Int. J. Syst. Evol. Microbiol.">
        <title>Complete genome sequence of Corynebacterium casei LMG S-19264T (=DSM 44701T), isolated from a smear-ripened cheese.</title>
        <authorList>
            <consortium name="US DOE Joint Genome Institute (JGI-PGF)"/>
            <person name="Walter F."/>
            <person name="Albersmeier A."/>
            <person name="Kalinowski J."/>
            <person name="Ruckert C."/>
        </authorList>
    </citation>
    <scope>NUCLEOTIDE SEQUENCE</scope>
    <source>
        <strain evidence="9">CGMCC 1.15725</strain>
    </source>
</reference>
<evidence type="ECO:0000256" key="1">
    <source>
        <dbReference type="ARBA" id="ARBA00000654"/>
    </source>
</evidence>
<dbReference type="CDD" id="cd00452">
    <property type="entry name" value="KDPG_aldolase"/>
    <property type="match status" value="1"/>
</dbReference>
<dbReference type="PROSITE" id="PS00160">
    <property type="entry name" value="ALDOLASE_KDPG_KHG_2"/>
    <property type="match status" value="1"/>
</dbReference>
<dbReference type="EMBL" id="BMJQ01000004">
    <property type="protein sequence ID" value="GGF13945.1"/>
    <property type="molecule type" value="Genomic_DNA"/>
</dbReference>
<keyword evidence="10" id="KW-1185">Reference proteome</keyword>
<name>A0A8J2YSH5_9PROT</name>
<evidence type="ECO:0000313" key="10">
    <source>
        <dbReference type="Proteomes" id="UP000646365"/>
    </source>
</evidence>
<evidence type="ECO:0000256" key="8">
    <source>
        <dbReference type="ARBA" id="ARBA00023277"/>
    </source>
</evidence>
<organism evidence="9 10">
    <name type="scientific">Aliidongia dinghuensis</name>
    <dbReference type="NCBI Taxonomy" id="1867774"/>
    <lineage>
        <taxon>Bacteria</taxon>
        <taxon>Pseudomonadati</taxon>
        <taxon>Pseudomonadota</taxon>
        <taxon>Alphaproteobacteria</taxon>
        <taxon>Rhodospirillales</taxon>
        <taxon>Dongiaceae</taxon>
        <taxon>Aliidongia</taxon>
    </lineage>
</organism>
<comment type="catalytic activity">
    <reaction evidence="1">
        <text>2-dehydro-3-deoxy-6-phospho-D-gluconate = D-glyceraldehyde 3-phosphate + pyruvate</text>
        <dbReference type="Rhea" id="RHEA:17089"/>
        <dbReference type="ChEBI" id="CHEBI:15361"/>
        <dbReference type="ChEBI" id="CHEBI:57569"/>
        <dbReference type="ChEBI" id="CHEBI:59776"/>
        <dbReference type="EC" id="4.1.2.14"/>
    </reaction>
</comment>
<dbReference type="EC" id="4.1.2.14" evidence="5"/>
<keyword evidence="6" id="KW-0456">Lyase</keyword>
<dbReference type="Gene3D" id="3.20.20.70">
    <property type="entry name" value="Aldolase class I"/>
    <property type="match status" value="1"/>
</dbReference>
<dbReference type="NCBIfam" id="TIGR01182">
    <property type="entry name" value="eda"/>
    <property type="match status" value="1"/>
</dbReference>
<dbReference type="InterPro" id="IPR013785">
    <property type="entry name" value="Aldolase_TIM"/>
</dbReference>
<evidence type="ECO:0000256" key="6">
    <source>
        <dbReference type="ARBA" id="ARBA00023239"/>
    </source>
</evidence>
<dbReference type="Pfam" id="PF01081">
    <property type="entry name" value="Aldolase"/>
    <property type="match status" value="1"/>
</dbReference>
<protein>
    <recommendedName>
        <fullName evidence="5">2-dehydro-3-deoxy-phosphogluconate aldolase</fullName>
        <ecNumber evidence="5">4.1.2.14</ecNumber>
    </recommendedName>
</protein>
<evidence type="ECO:0000313" key="9">
    <source>
        <dbReference type="EMBL" id="GGF13945.1"/>
    </source>
</evidence>
<dbReference type="SUPFAM" id="SSF51569">
    <property type="entry name" value="Aldolase"/>
    <property type="match status" value="1"/>
</dbReference>
<dbReference type="AlphaFoldDB" id="A0A8J2YSH5"/>
<dbReference type="NCBIfam" id="NF004325">
    <property type="entry name" value="PRK05718.1"/>
    <property type="match status" value="1"/>
</dbReference>
<comment type="caution">
    <text evidence="9">The sequence shown here is derived from an EMBL/GenBank/DDBJ whole genome shotgun (WGS) entry which is preliminary data.</text>
</comment>
<dbReference type="InterPro" id="IPR000887">
    <property type="entry name" value="Aldlse_KDPG_KHG"/>
</dbReference>
<reference evidence="9" key="2">
    <citation type="submission" date="2020-09" db="EMBL/GenBank/DDBJ databases">
        <authorList>
            <person name="Sun Q."/>
            <person name="Zhou Y."/>
        </authorList>
    </citation>
    <scope>NUCLEOTIDE SEQUENCE</scope>
    <source>
        <strain evidence="9">CGMCC 1.15725</strain>
    </source>
</reference>
<evidence type="ECO:0000256" key="5">
    <source>
        <dbReference type="ARBA" id="ARBA00013063"/>
    </source>
</evidence>
<evidence type="ECO:0000256" key="7">
    <source>
        <dbReference type="ARBA" id="ARBA00023270"/>
    </source>
</evidence>
<keyword evidence="7" id="KW-0704">Schiff base</keyword>
<dbReference type="InterPro" id="IPR031337">
    <property type="entry name" value="KDPG/KHG_AS_1"/>
</dbReference>
<dbReference type="PROSITE" id="PS00159">
    <property type="entry name" value="ALDOLASE_KDPG_KHG_1"/>
    <property type="match status" value="1"/>
</dbReference>
<dbReference type="Proteomes" id="UP000646365">
    <property type="component" value="Unassembled WGS sequence"/>
</dbReference>
<dbReference type="PANTHER" id="PTHR30246:SF1">
    <property type="entry name" value="2-DEHYDRO-3-DEOXY-6-PHOSPHOGALACTONATE ALDOLASE-RELATED"/>
    <property type="match status" value="1"/>
</dbReference>
<dbReference type="InterPro" id="IPR031338">
    <property type="entry name" value="KDPG/KHG_AS_2"/>
</dbReference>
<dbReference type="RefSeq" id="WP_189045046.1">
    <property type="nucleotide sequence ID" value="NZ_BMJQ01000004.1"/>
</dbReference>
<comment type="pathway">
    <text evidence="2">Carbohydrate acid metabolism; 2-dehydro-3-deoxy-D-gluconate degradation; D-glyceraldehyde 3-phosphate and pyruvate from 2-dehydro-3-deoxy-D-gluconate: step 2/2.</text>
</comment>
<gene>
    <name evidence="9" type="ORF">GCM10011611_19590</name>
</gene>
<evidence type="ECO:0000256" key="2">
    <source>
        <dbReference type="ARBA" id="ARBA00004736"/>
    </source>
</evidence>
<accession>A0A8J2YSH5</accession>
<dbReference type="PANTHER" id="PTHR30246">
    <property type="entry name" value="2-KETO-3-DEOXY-6-PHOSPHOGLUCONATE ALDOLASE"/>
    <property type="match status" value="1"/>
</dbReference>
<evidence type="ECO:0000256" key="4">
    <source>
        <dbReference type="ARBA" id="ARBA00011233"/>
    </source>
</evidence>
<keyword evidence="8" id="KW-0119">Carbohydrate metabolism</keyword>
<comment type="subunit">
    <text evidence="4">Homotrimer.</text>
</comment>
<proteinExistence type="inferred from homology"/>
<dbReference type="GO" id="GO:0008675">
    <property type="term" value="F:2-dehydro-3-deoxy-phosphogluconate aldolase activity"/>
    <property type="evidence" value="ECO:0007669"/>
    <property type="project" value="UniProtKB-EC"/>
</dbReference>
<sequence>MPQPFDHTPVIPVLTIERVEDAIPLATALIEGGLNALEVTLRTPSALGVIEKIARDLPHALVGAGTVLRTADVTAAKNAGAKFLVSPGLTQSLAAAGIASGLPYLPGAVTPSEVMIAREFGFSFLKFFPAKEYGGVAMLKAWAPIFPGIEFCPTGGVSEANAAEYLALPNVPVVGGTWVANAEAIRSGDWAGIRERALRASKLRPPR</sequence>
<evidence type="ECO:0000256" key="3">
    <source>
        <dbReference type="ARBA" id="ARBA00006906"/>
    </source>
</evidence>
<comment type="similarity">
    <text evidence="3">Belongs to the KHG/KDPG aldolase family.</text>
</comment>